<evidence type="ECO:0000313" key="2">
    <source>
        <dbReference type="Proteomes" id="UP001281761"/>
    </source>
</evidence>
<evidence type="ECO:0000313" key="1">
    <source>
        <dbReference type="EMBL" id="KAK2958300.1"/>
    </source>
</evidence>
<reference evidence="1 2" key="1">
    <citation type="journal article" date="2022" name="bioRxiv">
        <title>Genomics of Preaxostyla Flagellates Illuminates Evolutionary Transitions and the Path Towards Mitochondrial Loss.</title>
        <authorList>
            <person name="Novak L.V.F."/>
            <person name="Treitli S.C."/>
            <person name="Pyrih J."/>
            <person name="Halakuc P."/>
            <person name="Pipaliya S.V."/>
            <person name="Vacek V."/>
            <person name="Brzon O."/>
            <person name="Soukal P."/>
            <person name="Eme L."/>
            <person name="Dacks J.B."/>
            <person name="Karnkowska A."/>
            <person name="Elias M."/>
            <person name="Hampl V."/>
        </authorList>
    </citation>
    <scope>NUCLEOTIDE SEQUENCE [LARGE SCALE GENOMIC DNA]</scope>
    <source>
        <strain evidence="1">NAU3</strain>
        <tissue evidence="1">Gut</tissue>
    </source>
</reference>
<protein>
    <submittedName>
        <fullName evidence="1">Uncharacterized protein</fullName>
    </submittedName>
</protein>
<accession>A0ABQ9Y3G9</accession>
<dbReference type="EMBL" id="JARBJD010000039">
    <property type="protein sequence ID" value="KAK2958300.1"/>
    <property type="molecule type" value="Genomic_DNA"/>
</dbReference>
<proteinExistence type="predicted"/>
<sequence length="332" mass="38146">MGICLSKQEPEAPILSDSSFPNPKFDQLKSSDERTFDTVLTVMNNLVMALHNNVPLDIERQQRVLSFLDSITPWGRSQLRIDLIFNSVPLLDSYMTLVSSNYSMISVHTLQYLATLAPISKNGLWSLINAGMVDKLMKFLHSGSLHLIDDVILHTNLIKIVKECICLVLQSYNSWHNVQSQILPTDEYATLFSKVLEPSHNFILFLLESSKFRSTDDDSYYVLKLQLFLLQIAPRSSDLENFVISLPITSRFPSSLVQFGDPTVIRYLPEELSTTLENWAKPKKDLSNHLRRILSDLCSEGILDELELMFLRSRRKGFQRFGWNNEEDFIEH</sequence>
<comment type="caution">
    <text evidence="1">The sequence shown here is derived from an EMBL/GenBank/DDBJ whole genome shotgun (WGS) entry which is preliminary data.</text>
</comment>
<dbReference type="Proteomes" id="UP001281761">
    <property type="component" value="Unassembled WGS sequence"/>
</dbReference>
<name>A0ABQ9Y3G9_9EUKA</name>
<organism evidence="1 2">
    <name type="scientific">Blattamonas nauphoetae</name>
    <dbReference type="NCBI Taxonomy" id="2049346"/>
    <lineage>
        <taxon>Eukaryota</taxon>
        <taxon>Metamonada</taxon>
        <taxon>Preaxostyla</taxon>
        <taxon>Oxymonadida</taxon>
        <taxon>Blattamonas</taxon>
    </lineage>
</organism>
<gene>
    <name evidence="1" type="ORF">BLNAU_6787</name>
</gene>
<keyword evidence="2" id="KW-1185">Reference proteome</keyword>